<dbReference type="GO" id="GO:0005886">
    <property type="term" value="C:plasma membrane"/>
    <property type="evidence" value="ECO:0007669"/>
    <property type="project" value="UniProtKB-SubCell"/>
</dbReference>
<dbReference type="EMBL" id="QREV01000004">
    <property type="protein sequence ID" value="RDU50630.1"/>
    <property type="molecule type" value="Genomic_DNA"/>
</dbReference>
<evidence type="ECO:0000256" key="1">
    <source>
        <dbReference type="ARBA" id="ARBA00004651"/>
    </source>
</evidence>
<dbReference type="InterPro" id="IPR050250">
    <property type="entry name" value="Macrolide_Exporter_MacB"/>
</dbReference>
<evidence type="ECO:0000259" key="8">
    <source>
        <dbReference type="Pfam" id="PF12704"/>
    </source>
</evidence>
<dbReference type="AlphaFoldDB" id="A0A3D8HIY4"/>
<dbReference type="PANTHER" id="PTHR30572:SF18">
    <property type="entry name" value="ABC-TYPE MACROLIDE FAMILY EXPORT SYSTEM PERMEASE COMPONENT 2"/>
    <property type="match status" value="1"/>
</dbReference>
<sequence length="422" mass="46552">MIKQYVKQAVQMLKENRLISVISIAGTAISIAMIMVVVLVFQIQFANFYPENDRDRMMYVDSGTEVRSNDGWNRGNMSPEAVKECFYSLKLPEAVSGYASQAKPLSIPGKRMYKAYDIKYTDPGFWKIFSFRFVAGKPFTQADFDSAIPQAVVSTSIAKHLYGTTDVVGKPVIIDLATYTICGVVEDVSRAADTAYGNVWVPYTSDHILMSNVYSENMSGSLSVCLLAKDSHDFDAIRQELLGQTARYNGTKKDAQINFFENPITRFDVAIGSIGQRKVKLKDYLMETGGLLLFLLLVPALNLLGVTQSSVQKRRSEMGVRKAFGATFGVLVRQVLYENCVITLLGGVLGLALSLSFLPLCKDFLLKDSGTLLSGDMIFQPAIFLLALLFSLLINLLSAGIPAVQVARQQIVTSLKDGEDNR</sequence>
<dbReference type="GO" id="GO:0022857">
    <property type="term" value="F:transmembrane transporter activity"/>
    <property type="evidence" value="ECO:0007669"/>
    <property type="project" value="TreeGrafter"/>
</dbReference>
<dbReference type="Proteomes" id="UP000629596">
    <property type="component" value="Unassembled WGS sequence"/>
</dbReference>
<dbReference type="InterPro" id="IPR003838">
    <property type="entry name" value="ABC3_permease_C"/>
</dbReference>
<dbReference type="Pfam" id="PF02687">
    <property type="entry name" value="FtsX"/>
    <property type="match status" value="1"/>
</dbReference>
<keyword evidence="3 6" id="KW-0812">Transmembrane</keyword>
<evidence type="ECO:0000256" key="4">
    <source>
        <dbReference type="ARBA" id="ARBA00022989"/>
    </source>
</evidence>
<comment type="subcellular location">
    <subcellularLocation>
        <location evidence="1">Cell membrane</location>
        <topology evidence="1">Multi-pass membrane protein</topology>
    </subcellularLocation>
</comment>
<dbReference type="PANTHER" id="PTHR30572">
    <property type="entry name" value="MEMBRANE COMPONENT OF TRANSPORTER-RELATED"/>
    <property type="match status" value="1"/>
</dbReference>
<keyword evidence="4 6" id="KW-1133">Transmembrane helix</keyword>
<evidence type="ECO:0000256" key="5">
    <source>
        <dbReference type="ARBA" id="ARBA00023136"/>
    </source>
</evidence>
<dbReference type="Pfam" id="PF12704">
    <property type="entry name" value="MacB_PCD"/>
    <property type="match status" value="1"/>
</dbReference>
<dbReference type="Proteomes" id="UP000256321">
    <property type="component" value="Unassembled WGS sequence"/>
</dbReference>
<evidence type="ECO:0000259" key="7">
    <source>
        <dbReference type="Pfam" id="PF02687"/>
    </source>
</evidence>
<feature type="transmembrane region" description="Helical" evidence="6">
    <location>
        <begin position="21"/>
        <end position="41"/>
    </location>
</feature>
<reference evidence="10 11" key="1">
    <citation type="submission" date="2018-07" db="EMBL/GenBank/DDBJ databases">
        <title>Parabacteroides acidifaciens nov. sp., isolated from human feces.</title>
        <authorList>
            <person name="Wang Y.J."/>
        </authorList>
    </citation>
    <scope>NUCLEOTIDE SEQUENCE [LARGE SCALE GENOMIC DNA]</scope>
    <source>
        <strain evidence="10 11">426-9</strain>
    </source>
</reference>
<keyword evidence="5 6" id="KW-0472">Membrane</keyword>
<proteinExistence type="predicted"/>
<dbReference type="RefSeq" id="WP_115498150.1">
    <property type="nucleotide sequence ID" value="NZ_JACRTI010000004.1"/>
</dbReference>
<feature type="domain" description="MacB-like periplasmic core" evidence="8">
    <location>
        <begin position="20"/>
        <end position="241"/>
    </location>
</feature>
<evidence type="ECO:0000313" key="10">
    <source>
        <dbReference type="EMBL" id="RDU50630.1"/>
    </source>
</evidence>
<dbReference type="InterPro" id="IPR025857">
    <property type="entry name" value="MacB_PCD"/>
</dbReference>
<feature type="transmembrane region" description="Helical" evidence="6">
    <location>
        <begin position="342"/>
        <end position="361"/>
    </location>
</feature>
<protein>
    <submittedName>
        <fullName evidence="10">ABC transporter permease</fullName>
    </submittedName>
</protein>
<feature type="transmembrane region" description="Helical" evidence="6">
    <location>
        <begin position="382"/>
        <end position="404"/>
    </location>
</feature>
<keyword evidence="12" id="KW-1185">Reference proteome</keyword>
<evidence type="ECO:0000313" key="9">
    <source>
        <dbReference type="EMBL" id="MBC8600628.1"/>
    </source>
</evidence>
<evidence type="ECO:0000313" key="12">
    <source>
        <dbReference type="Proteomes" id="UP000629596"/>
    </source>
</evidence>
<evidence type="ECO:0000313" key="11">
    <source>
        <dbReference type="Proteomes" id="UP000256321"/>
    </source>
</evidence>
<gene>
    <name evidence="10" type="ORF">DWU89_02765</name>
    <name evidence="9" type="ORF">H8784_02715</name>
</gene>
<keyword evidence="2" id="KW-1003">Cell membrane</keyword>
<name>A0A3D8HIY4_9BACT</name>
<accession>A0A3D8HIY4</accession>
<organism evidence="10 11">
    <name type="scientific">Parabacteroides acidifaciens</name>
    <dbReference type="NCBI Taxonomy" id="2290935"/>
    <lineage>
        <taxon>Bacteria</taxon>
        <taxon>Pseudomonadati</taxon>
        <taxon>Bacteroidota</taxon>
        <taxon>Bacteroidia</taxon>
        <taxon>Bacteroidales</taxon>
        <taxon>Tannerellaceae</taxon>
        <taxon>Parabacteroides</taxon>
    </lineage>
</organism>
<feature type="domain" description="ABC3 transporter permease C-terminal" evidence="7">
    <location>
        <begin position="291"/>
        <end position="410"/>
    </location>
</feature>
<evidence type="ECO:0000256" key="3">
    <source>
        <dbReference type="ARBA" id="ARBA00022692"/>
    </source>
</evidence>
<dbReference type="EMBL" id="JACRTI010000004">
    <property type="protein sequence ID" value="MBC8600628.1"/>
    <property type="molecule type" value="Genomic_DNA"/>
</dbReference>
<feature type="transmembrane region" description="Helical" evidence="6">
    <location>
        <begin position="284"/>
        <end position="307"/>
    </location>
</feature>
<evidence type="ECO:0000256" key="6">
    <source>
        <dbReference type="SAM" id="Phobius"/>
    </source>
</evidence>
<comment type="caution">
    <text evidence="10">The sequence shown here is derived from an EMBL/GenBank/DDBJ whole genome shotgun (WGS) entry which is preliminary data.</text>
</comment>
<evidence type="ECO:0000256" key="2">
    <source>
        <dbReference type="ARBA" id="ARBA00022475"/>
    </source>
</evidence>
<reference evidence="9 12" key="2">
    <citation type="submission" date="2020-08" db="EMBL/GenBank/DDBJ databases">
        <title>Genome public.</title>
        <authorList>
            <person name="Liu C."/>
            <person name="Sun Q."/>
        </authorList>
    </citation>
    <scope>NUCLEOTIDE SEQUENCE [LARGE SCALE GENOMIC DNA]</scope>
    <source>
        <strain evidence="9 12">426_9</strain>
    </source>
</reference>